<feature type="transmembrane region" description="Helical" evidence="2">
    <location>
        <begin position="438"/>
        <end position="463"/>
    </location>
</feature>
<accession>A0AAF3F238</accession>
<evidence type="ECO:0000256" key="1">
    <source>
        <dbReference type="SAM" id="Coils"/>
    </source>
</evidence>
<protein>
    <submittedName>
        <fullName evidence="4">Uncharacterized protein</fullName>
    </submittedName>
</protein>
<evidence type="ECO:0000313" key="3">
    <source>
        <dbReference type="Proteomes" id="UP000887575"/>
    </source>
</evidence>
<proteinExistence type="predicted"/>
<organism evidence="3 4">
    <name type="scientific">Mesorhabditis belari</name>
    <dbReference type="NCBI Taxonomy" id="2138241"/>
    <lineage>
        <taxon>Eukaryota</taxon>
        <taxon>Metazoa</taxon>
        <taxon>Ecdysozoa</taxon>
        <taxon>Nematoda</taxon>
        <taxon>Chromadorea</taxon>
        <taxon>Rhabditida</taxon>
        <taxon>Rhabditina</taxon>
        <taxon>Rhabditomorpha</taxon>
        <taxon>Rhabditoidea</taxon>
        <taxon>Rhabditidae</taxon>
        <taxon>Mesorhabditinae</taxon>
        <taxon>Mesorhabditis</taxon>
    </lineage>
</organism>
<dbReference type="Proteomes" id="UP000887575">
    <property type="component" value="Unassembled WGS sequence"/>
</dbReference>
<keyword evidence="2" id="KW-0812">Transmembrane</keyword>
<keyword evidence="3" id="KW-1185">Reference proteome</keyword>
<evidence type="ECO:0000313" key="4">
    <source>
        <dbReference type="WBParaSite" id="MBELARI_LOCUS20604"/>
    </source>
</evidence>
<name>A0AAF3F238_9BILA</name>
<dbReference type="AlphaFoldDB" id="A0AAF3F238"/>
<keyword evidence="2" id="KW-1133">Transmembrane helix</keyword>
<feature type="coiled-coil region" evidence="1">
    <location>
        <begin position="369"/>
        <end position="396"/>
    </location>
</feature>
<sequence>MYSTKCFGMRPKDFFGNQRENSGTRPKDFFENLLKSKRFAGMLLNIPRGQLLDEVTSHVYTRCNQAQVEANVWPISKEERYGWRTAYESNAIYESNAVHESNHEIDFEENEGSDDRSQLVRLIASIRRAAMPGRKRAGSAEVWRGNCGEHEQDPTWMHFGDSQLESAELSTDRAWKSFLSEDRCSQELPFWRGSWILKARTTTLFEKRCIEKRCLQTRRNTWKNTHNEINKAREQRVEAELRLSDTKRSLLTVEEEFQIIKQKTLINNNATVVSALEEVRCENTKLVYELAKAELLKSESENQLQLDDIILPQIKAEDDPEESSHLSTSGIRVTIKEGDEEVPSETFVGLCGDVFLELDFDGKEELLASKEMVEELARLKEENTMLQATLINCQSEIAALRVEAASRQFGLDEPIDPAVSTALDESALQQRIPHQDNVILLSIIPLFSIIVLLIGYLYTWIALKIVKRD</sequence>
<keyword evidence="2" id="KW-0472">Membrane</keyword>
<keyword evidence="1" id="KW-0175">Coiled coil</keyword>
<evidence type="ECO:0000256" key="2">
    <source>
        <dbReference type="SAM" id="Phobius"/>
    </source>
</evidence>
<reference evidence="4" key="1">
    <citation type="submission" date="2024-02" db="UniProtKB">
        <authorList>
            <consortium name="WormBaseParasite"/>
        </authorList>
    </citation>
    <scope>IDENTIFICATION</scope>
</reference>
<dbReference type="WBParaSite" id="MBELARI_LOCUS20604">
    <property type="protein sequence ID" value="MBELARI_LOCUS20604"/>
    <property type="gene ID" value="MBELARI_LOCUS20604"/>
</dbReference>